<dbReference type="EMBL" id="JARBJD010000266">
    <property type="protein sequence ID" value="KAK2945277.1"/>
    <property type="molecule type" value="Genomic_DNA"/>
</dbReference>
<organism evidence="3 4">
    <name type="scientific">Blattamonas nauphoetae</name>
    <dbReference type="NCBI Taxonomy" id="2049346"/>
    <lineage>
        <taxon>Eukaryota</taxon>
        <taxon>Metamonada</taxon>
        <taxon>Preaxostyla</taxon>
        <taxon>Oxymonadida</taxon>
        <taxon>Blattamonas</taxon>
    </lineage>
</organism>
<reference evidence="3 4" key="1">
    <citation type="journal article" date="2022" name="bioRxiv">
        <title>Genomics of Preaxostyla Flagellates Illuminates Evolutionary Transitions and the Path Towards Mitochondrial Loss.</title>
        <authorList>
            <person name="Novak L.V.F."/>
            <person name="Treitli S.C."/>
            <person name="Pyrih J."/>
            <person name="Halakuc P."/>
            <person name="Pipaliya S.V."/>
            <person name="Vacek V."/>
            <person name="Brzon O."/>
            <person name="Soukal P."/>
            <person name="Eme L."/>
            <person name="Dacks J.B."/>
            <person name="Karnkowska A."/>
            <person name="Elias M."/>
            <person name="Hampl V."/>
        </authorList>
    </citation>
    <scope>NUCLEOTIDE SEQUENCE [LARGE SCALE GENOMIC DNA]</scope>
    <source>
        <strain evidence="3">NAU3</strain>
        <tissue evidence="3">Gut</tissue>
    </source>
</reference>
<dbReference type="InterPro" id="IPR000719">
    <property type="entry name" value="Prot_kinase_dom"/>
</dbReference>
<dbReference type="Pfam" id="PF07714">
    <property type="entry name" value="PK_Tyr_Ser-Thr"/>
    <property type="match status" value="1"/>
</dbReference>
<proteinExistence type="predicted"/>
<dbReference type="SUPFAM" id="SSF51126">
    <property type="entry name" value="Pectin lyase-like"/>
    <property type="match status" value="1"/>
</dbReference>
<dbReference type="InterPro" id="IPR001245">
    <property type="entry name" value="Ser-Thr/Tyr_kinase_cat_dom"/>
</dbReference>
<dbReference type="InterPro" id="IPR011009">
    <property type="entry name" value="Kinase-like_dom_sf"/>
</dbReference>
<keyword evidence="4" id="KW-1185">Reference proteome</keyword>
<accession>A0ABQ9X0Q3</accession>
<protein>
    <recommendedName>
        <fullName evidence="2">Protein kinase domain-containing protein</fullName>
    </recommendedName>
</protein>
<evidence type="ECO:0000313" key="3">
    <source>
        <dbReference type="EMBL" id="KAK2945277.1"/>
    </source>
</evidence>
<dbReference type="SUPFAM" id="SSF56112">
    <property type="entry name" value="Protein kinase-like (PK-like)"/>
    <property type="match status" value="1"/>
</dbReference>
<feature type="compositionally biased region" description="Polar residues" evidence="1">
    <location>
        <begin position="979"/>
        <end position="993"/>
    </location>
</feature>
<dbReference type="Proteomes" id="UP001281761">
    <property type="component" value="Unassembled WGS sequence"/>
</dbReference>
<dbReference type="PROSITE" id="PS51257">
    <property type="entry name" value="PROKAR_LIPOPROTEIN"/>
    <property type="match status" value="1"/>
</dbReference>
<evidence type="ECO:0000313" key="4">
    <source>
        <dbReference type="Proteomes" id="UP001281761"/>
    </source>
</evidence>
<dbReference type="Gene3D" id="1.10.510.10">
    <property type="entry name" value="Transferase(Phosphotransferase) domain 1"/>
    <property type="match status" value="1"/>
</dbReference>
<feature type="region of interest" description="Disordered" evidence="1">
    <location>
        <begin position="972"/>
        <end position="1000"/>
    </location>
</feature>
<dbReference type="InterPro" id="IPR011050">
    <property type="entry name" value="Pectin_lyase_fold/virulence"/>
</dbReference>
<evidence type="ECO:0000256" key="1">
    <source>
        <dbReference type="SAM" id="MobiDB-lite"/>
    </source>
</evidence>
<dbReference type="InterPro" id="IPR050167">
    <property type="entry name" value="Ser_Thr_protein_kinase"/>
</dbReference>
<sequence length="1116" mass="119221">MIVGKDGIGLSLTGTPQKCGDDVGIISSSLISCSFVNMSSIGSSRQPYVPHMHQKMLGCVVSLTSSHLSGSTIRDVNNGGSFLCSNSSFSSLLSSPNTDPNSSPSIILDDETTLPFADSTKYKFDSNTQSTSISISHCPFTGANYASARPLTFDKYSGTISILSCSFVNIQSDDQLGGPVSLNNENIESQQIEVRLCNFTSCTSLNNGAGMYLSHGSVASVVDCRFVECGPAPSSTGLSGGGLRFVASSGSTESLLTGLHFSFCSATTFAGGLYLTSNNKLTLKSCRFSNCSSTSPTSTAGGLYYAQLSPLGSQVLANLIFEDCASGQMAGGLNLMYQTALSLVDTQFIRCKTTLMDPFSVGGGLSSTVSQPLELIGCEFVNCSTPSAGGAVFLIVSSEFSMEDCVVKECSSGSTGAITLYPFLMSGPRPASFTRVQFIENRVDNSRLYFNTPLTENATAFADLYVDLQAFHVIPELSFDECFTTITPDSAGLFKVVVVEGEDGPVNVFERAEEAAFDKIGPNLTEKATVEFDATSGRMRLEMKGNVPIASQKYKVTIRDDENPSEIKGEIEFLDGTGTFVSSSNENLKFNTRYTITSIVGVVPTSSSSSSSTSPTSTAGGLYYAQLSPLGSQVLANLIFEDCASGQMAGGLNLMYQQPLSLVDTQFIRCKTTLMDPFSVGGGLSSTVSQPLELIGCEFVNCSTPSAGGAVFLIVSSEFSMEDCVVKECSSGSTGAITLYPFLMSGPRPASFTRVQFIENRVDNSRLYFNTPLTENATAFADLYVDLQAFHVIPELSFDECFTTITPDSAGLFKVVVVEGEDGPVNVFERAEEAAFDKIGPNLTEKATVEFDATSGRMRLEMKGNVPIASQKYKVTIRDDENPSEIKGEIEFLDGTGTFVSSSNENLKFNTQKREMPKRALGLQLVNGLKAVLANRQASDVLTRLSSHWILIDTAGNAQLKLQMNAEEAQLEAAHAKQQPATLEASSSQQNQPKDLGQAGMDGLRWRAPEVVASGGSVVDGHKAAVFSLGLVLWEIETGQVPFGELDAVNAQRQSGTGIGPKMDSLRNDEFIALIRQCLSANPEQRPSLSEIGEFLSTHPEDSNVLSHNELKDPAQ</sequence>
<evidence type="ECO:0000259" key="2">
    <source>
        <dbReference type="PROSITE" id="PS50011"/>
    </source>
</evidence>
<gene>
    <name evidence="3" type="ORF">BLNAU_19778</name>
</gene>
<dbReference type="PROSITE" id="PS50011">
    <property type="entry name" value="PROTEIN_KINASE_DOM"/>
    <property type="match status" value="1"/>
</dbReference>
<feature type="domain" description="Protein kinase" evidence="2">
    <location>
        <begin position="802"/>
        <end position="1102"/>
    </location>
</feature>
<name>A0ABQ9X0Q3_9EUKA</name>
<dbReference type="PANTHER" id="PTHR23257">
    <property type="entry name" value="SERINE-THREONINE PROTEIN KINASE"/>
    <property type="match status" value="1"/>
</dbReference>
<comment type="caution">
    <text evidence="3">The sequence shown here is derived from an EMBL/GenBank/DDBJ whole genome shotgun (WGS) entry which is preliminary data.</text>
</comment>